<organism evidence="4 5">
    <name type="scientific">Peptostreptococcus equinus</name>
    <dbReference type="NCBI Taxonomy" id="3003601"/>
    <lineage>
        <taxon>Bacteria</taxon>
        <taxon>Bacillati</taxon>
        <taxon>Bacillota</taxon>
        <taxon>Clostridia</taxon>
        <taxon>Peptostreptococcales</taxon>
        <taxon>Peptostreptococcaceae</taxon>
        <taxon>Peptostreptococcus</taxon>
    </lineage>
</organism>
<dbReference type="Pfam" id="PF04294">
    <property type="entry name" value="VanW"/>
    <property type="match status" value="1"/>
</dbReference>
<feature type="compositionally biased region" description="Polar residues" evidence="2">
    <location>
        <begin position="445"/>
        <end position="456"/>
    </location>
</feature>
<evidence type="ECO:0000313" key="4">
    <source>
        <dbReference type="EMBL" id="WAW13995.1"/>
    </source>
</evidence>
<proteinExistence type="predicted"/>
<gene>
    <name evidence="4" type="ORF">O0R46_05155</name>
</gene>
<dbReference type="SMART" id="SM01208">
    <property type="entry name" value="G5"/>
    <property type="match status" value="1"/>
</dbReference>
<dbReference type="RefSeq" id="WP_269310657.1">
    <property type="nucleotide sequence ID" value="NZ_CP114052.1"/>
</dbReference>
<evidence type="ECO:0000313" key="5">
    <source>
        <dbReference type="Proteomes" id="UP001164187"/>
    </source>
</evidence>
<dbReference type="InterPro" id="IPR007391">
    <property type="entry name" value="Vancomycin_resist_VanW"/>
</dbReference>
<reference evidence="4" key="1">
    <citation type="submission" date="2022-12" db="EMBL/GenBank/DDBJ databases">
        <title>Peptostreptococcus.</title>
        <authorList>
            <person name="Lee S.H."/>
        </authorList>
    </citation>
    <scope>NUCLEOTIDE SEQUENCE</scope>
    <source>
        <strain evidence="4">CBA3647</strain>
    </source>
</reference>
<evidence type="ECO:0000256" key="2">
    <source>
        <dbReference type="SAM" id="MobiDB-lite"/>
    </source>
</evidence>
<dbReference type="Pfam" id="PF12229">
    <property type="entry name" value="PG_binding_4"/>
    <property type="match status" value="1"/>
</dbReference>
<dbReference type="InterPro" id="IPR022029">
    <property type="entry name" value="YoaR-like_PG-bd"/>
</dbReference>
<protein>
    <submittedName>
        <fullName evidence="4">VanW family protein</fullName>
    </submittedName>
</protein>
<dbReference type="InterPro" id="IPR052913">
    <property type="entry name" value="Glycopeptide_resist_protein"/>
</dbReference>
<dbReference type="EMBL" id="CP114052">
    <property type="protein sequence ID" value="WAW13995.1"/>
    <property type="molecule type" value="Genomic_DNA"/>
</dbReference>
<feature type="region of interest" description="Disordered" evidence="2">
    <location>
        <begin position="441"/>
        <end position="480"/>
    </location>
</feature>
<accession>A0ABY7JPU8</accession>
<evidence type="ECO:0000259" key="3">
    <source>
        <dbReference type="SMART" id="SM01208"/>
    </source>
</evidence>
<dbReference type="Gene3D" id="2.20.230.10">
    <property type="entry name" value="Resuscitation-promoting factor rpfb"/>
    <property type="match status" value="1"/>
</dbReference>
<dbReference type="Pfam" id="PF07501">
    <property type="entry name" value="G5"/>
    <property type="match status" value="1"/>
</dbReference>
<keyword evidence="1" id="KW-0732">Signal</keyword>
<dbReference type="Proteomes" id="UP001164187">
    <property type="component" value="Chromosome"/>
</dbReference>
<dbReference type="PANTHER" id="PTHR35788:SF1">
    <property type="entry name" value="EXPORTED PROTEIN"/>
    <property type="match status" value="1"/>
</dbReference>
<feature type="domain" description="G5" evidence="3">
    <location>
        <begin position="371"/>
        <end position="445"/>
    </location>
</feature>
<feature type="compositionally biased region" description="Low complexity" evidence="2">
    <location>
        <begin position="461"/>
        <end position="480"/>
    </location>
</feature>
<keyword evidence="5" id="KW-1185">Reference proteome</keyword>
<sequence length="480" mass="53270">MSFLRKNKKAVISISVVAILLIGLISVPSIQMSSNKIANNVMVSDINIGGLTKNQAIKKLENNNKFSNIKLKFENKKWTINKDKLALNYNIKETVNQAYLYNRKGGFFSNIFNTLKSDFGSKNKIELVKSYDVNMLKAEIQSIKKGLDSPVKNATMSFENDKAVVNDSIPGREVNLDKSLKMAQESIKNDTFTSTLEVKLEKAKFNKEDLKGIDARLSTYKTRFGGMEGRDYNIKKSTIESGEILLKPGEEYSFNKITGEKTLERGYRTAPVIESGQLVPGIGGGVCQTTSTIFNTALLSGMQITDRRSHTIPSDYVDMGRDSTVFDGDPGQDLKFKNPFKHPVYIKNFIQGNYIVSEIYGSKEDIQTIDIVTEMLGSYGGGNKTIKDPSLPAGAKVVEKYSRPGYNMMTYRIYKDKNGNTIRTEKIGPSHYPAQTGVIRVGAGTTKSPSKQNPADKSSNKKPSTNSTQIQSQNQVMPNN</sequence>
<name>A0ABY7JPU8_9FIRM</name>
<dbReference type="InterPro" id="IPR011098">
    <property type="entry name" value="G5_dom"/>
</dbReference>
<dbReference type="PANTHER" id="PTHR35788">
    <property type="entry name" value="EXPORTED PROTEIN-RELATED"/>
    <property type="match status" value="1"/>
</dbReference>
<evidence type="ECO:0000256" key="1">
    <source>
        <dbReference type="ARBA" id="ARBA00022729"/>
    </source>
</evidence>